<feature type="region of interest" description="Disordered" evidence="1">
    <location>
        <begin position="22"/>
        <end position="47"/>
    </location>
</feature>
<evidence type="ECO:0000313" key="3">
    <source>
        <dbReference type="Proteomes" id="UP001227162"/>
    </source>
</evidence>
<dbReference type="InterPro" id="IPR011250">
    <property type="entry name" value="OMP/PagP_B-barrel"/>
</dbReference>
<dbReference type="AlphaFoldDB" id="A0AAJ1X4S9"/>
<organism evidence="2 3">
    <name type="scientific">Rhodalgimonas zhirmunskyi</name>
    <dbReference type="NCBI Taxonomy" id="2964767"/>
    <lineage>
        <taxon>Bacteria</taxon>
        <taxon>Pseudomonadati</taxon>
        <taxon>Pseudomonadota</taxon>
        <taxon>Alphaproteobacteria</taxon>
        <taxon>Rhodobacterales</taxon>
        <taxon>Roseobacteraceae</taxon>
        <taxon>Rhodalgimonas</taxon>
    </lineage>
</organism>
<dbReference type="RefSeq" id="WP_317625015.1">
    <property type="nucleotide sequence ID" value="NZ_JANFFA010000001.1"/>
</dbReference>
<keyword evidence="3" id="KW-1185">Reference proteome</keyword>
<reference evidence="2" key="2">
    <citation type="submission" date="2023-04" db="EMBL/GenBank/DDBJ databases">
        <title>'Rhodoalgimonas zhirmunskyi' gen. nov., isolated from a red alga.</title>
        <authorList>
            <person name="Nedashkovskaya O.I."/>
            <person name="Otstavnykh N.Y."/>
            <person name="Bystritskaya E.P."/>
            <person name="Balabanova L.A."/>
            <person name="Isaeva M.P."/>
        </authorList>
    </citation>
    <scope>NUCLEOTIDE SEQUENCE</scope>
    <source>
        <strain evidence="2">10Alg 79</strain>
    </source>
</reference>
<sequence length="323" mass="33702">MIRQVLALSGFVLIAACGSTNPFTTEEEETTGETGGETTTETSTIPEELSGDLESVVYSPGDQTITVTGMTLDEVPVETVYRRNTSLDRNGYIAYTAQDDPLDRHFTAYVKQSNNSGSVRAGAISDGGQFNRVFQGGFYERDGEFTPPTPDEGLVSYAGTYIGLLNGLGDGGDLLPITDPTVPVELHPGQSGTIVGNIFFNVDFNNNTINGGITDRVWTQNGSAEESIALISTSIEDDGTFLGSAEFDGEVGTSIGSYGGIFGGPEADAVGGVVALNEWDGPGDVNHGFDSEIERGVFVLDKCGTTGANATVCASTNPGSGTP</sequence>
<dbReference type="EMBL" id="JANFFA010000001">
    <property type="protein sequence ID" value="MDQ2093424.1"/>
    <property type="molecule type" value="Genomic_DNA"/>
</dbReference>
<dbReference type="Proteomes" id="UP001227162">
    <property type="component" value="Unassembled WGS sequence"/>
</dbReference>
<comment type="caution">
    <text evidence="2">The sequence shown here is derived from an EMBL/GenBank/DDBJ whole genome shotgun (WGS) entry which is preliminary data.</text>
</comment>
<accession>A0AAJ1X4S9</accession>
<proteinExistence type="predicted"/>
<dbReference type="Gene3D" id="2.40.160.90">
    <property type="match status" value="1"/>
</dbReference>
<protein>
    <submittedName>
        <fullName evidence="2">Transferrin-binding protein-like solute binding protein</fullName>
    </submittedName>
</protein>
<dbReference type="PROSITE" id="PS51257">
    <property type="entry name" value="PROKAR_LIPOPROTEIN"/>
    <property type="match status" value="1"/>
</dbReference>
<gene>
    <name evidence="2" type="ORF">NOI20_04820</name>
</gene>
<dbReference type="SUPFAM" id="SSF56925">
    <property type="entry name" value="OMPA-like"/>
    <property type="match status" value="1"/>
</dbReference>
<reference evidence="2" key="1">
    <citation type="submission" date="2022-07" db="EMBL/GenBank/DDBJ databases">
        <authorList>
            <person name="Otstavnykh N."/>
            <person name="Isaeva M."/>
            <person name="Bystritskaya E."/>
        </authorList>
    </citation>
    <scope>NUCLEOTIDE SEQUENCE</scope>
    <source>
        <strain evidence="2">10Alg 79</strain>
    </source>
</reference>
<name>A0AAJ1X4S9_9RHOB</name>
<evidence type="ECO:0000313" key="2">
    <source>
        <dbReference type="EMBL" id="MDQ2093424.1"/>
    </source>
</evidence>
<evidence type="ECO:0000256" key="1">
    <source>
        <dbReference type="SAM" id="MobiDB-lite"/>
    </source>
</evidence>